<sequence length="122" mass="11554">MAISTTSALASGVYSPTTTTVARTSNPMLAARAASLSSTAGIVATLGGSSTAQVYSPAGMLNTLVNAGTASATTGGGATGTGNSAGALANSDSWASILKANPSAAAFVIGASYTSGIIDTFA</sequence>
<keyword evidence="2" id="KW-1185">Reference proteome</keyword>
<proteinExistence type="predicted"/>
<dbReference type="OrthoDB" id="8759468at2"/>
<accession>A0A4P6L1W7</accession>
<dbReference type="AlphaFoldDB" id="A0A4P6L1W7"/>
<gene>
    <name evidence="1" type="ORF">EWM63_22855</name>
</gene>
<dbReference type="EMBL" id="CP035913">
    <property type="protein sequence ID" value="QBE65480.1"/>
    <property type="molecule type" value="Genomic_DNA"/>
</dbReference>
<evidence type="ECO:0000313" key="2">
    <source>
        <dbReference type="Proteomes" id="UP000290637"/>
    </source>
</evidence>
<dbReference type="RefSeq" id="WP_130188590.1">
    <property type="nucleotide sequence ID" value="NZ_CP035913.1"/>
</dbReference>
<evidence type="ECO:0000313" key="1">
    <source>
        <dbReference type="EMBL" id="QBE65480.1"/>
    </source>
</evidence>
<organism evidence="1 2">
    <name type="scientific">Pseudoduganella lutea</name>
    <dbReference type="NCBI Taxonomy" id="321985"/>
    <lineage>
        <taxon>Bacteria</taxon>
        <taxon>Pseudomonadati</taxon>
        <taxon>Pseudomonadota</taxon>
        <taxon>Betaproteobacteria</taxon>
        <taxon>Burkholderiales</taxon>
        <taxon>Oxalobacteraceae</taxon>
        <taxon>Telluria group</taxon>
        <taxon>Pseudoduganella</taxon>
    </lineage>
</organism>
<reference evidence="1 2" key="1">
    <citation type="submission" date="2019-02" db="EMBL/GenBank/DDBJ databases">
        <title>Draft Genome Sequences of Six Type Strains of the Genus Massilia.</title>
        <authorList>
            <person name="Miess H."/>
            <person name="Frediansyhah A."/>
            <person name="Gross H."/>
        </authorList>
    </citation>
    <scope>NUCLEOTIDE SEQUENCE [LARGE SCALE GENOMIC DNA]</scope>
    <source>
        <strain evidence="1 2">DSM 17473</strain>
    </source>
</reference>
<protein>
    <submittedName>
        <fullName evidence="1">Uncharacterized protein</fullName>
    </submittedName>
</protein>
<dbReference type="KEGG" id="plue:EWM63_22855"/>
<name>A0A4P6L1W7_9BURK</name>
<dbReference type="Proteomes" id="UP000290637">
    <property type="component" value="Chromosome"/>
</dbReference>